<reference evidence="2 3" key="1">
    <citation type="submission" date="2024-04" db="EMBL/GenBank/DDBJ databases">
        <authorList>
            <person name="Fracassetti M."/>
        </authorList>
    </citation>
    <scope>NUCLEOTIDE SEQUENCE [LARGE SCALE GENOMIC DNA]</scope>
</reference>
<evidence type="ECO:0000313" key="2">
    <source>
        <dbReference type="EMBL" id="CAL1380469.1"/>
    </source>
</evidence>
<name>A0AAV2E3S1_9ROSI</name>
<protein>
    <submittedName>
        <fullName evidence="2">Uncharacterized protein</fullName>
    </submittedName>
</protein>
<dbReference type="Proteomes" id="UP001497516">
    <property type="component" value="Chromosome 4"/>
</dbReference>
<dbReference type="AlphaFoldDB" id="A0AAV2E3S1"/>
<evidence type="ECO:0000256" key="1">
    <source>
        <dbReference type="SAM" id="MobiDB-lite"/>
    </source>
</evidence>
<feature type="region of interest" description="Disordered" evidence="1">
    <location>
        <begin position="71"/>
        <end position="108"/>
    </location>
</feature>
<organism evidence="2 3">
    <name type="scientific">Linum trigynum</name>
    <dbReference type="NCBI Taxonomy" id="586398"/>
    <lineage>
        <taxon>Eukaryota</taxon>
        <taxon>Viridiplantae</taxon>
        <taxon>Streptophyta</taxon>
        <taxon>Embryophyta</taxon>
        <taxon>Tracheophyta</taxon>
        <taxon>Spermatophyta</taxon>
        <taxon>Magnoliopsida</taxon>
        <taxon>eudicotyledons</taxon>
        <taxon>Gunneridae</taxon>
        <taxon>Pentapetalae</taxon>
        <taxon>rosids</taxon>
        <taxon>fabids</taxon>
        <taxon>Malpighiales</taxon>
        <taxon>Linaceae</taxon>
        <taxon>Linum</taxon>
    </lineage>
</organism>
<proteinExistence type="predicted"/>
<sequence length="122" mass="13347">MVKPKVDFGLTMYQPNVDFGLTMYQPKSSFGEGRRGTNGAYLLLRRARTAGERRADGDGWATATASAWRRGTAGHWRRAATATADEDSRRRGKGEVGRRVTDGDDPPWSLCGWAMVKPAAGD</sequence>
<gene>
    <name evidence="2" type="ORF">LTRI10_LOCUS21909</name>
</gene>
<evidence type="ECO:0000313" key="3">
    <source>
        <dbReference type="Proteomes" id="UP001497516"/>
    </source>
</evidence>
<accession>A0AAV2E3S1</accession>
<dbReference type="EMBL" id="OZ034817">
    <property type="protein sequence ID" value="CAL1380469.1"/>
    <property type="molecule type" value="Genomic_DNA"/>
</dbReference>
<keyword evidence="3" id="KW-1185">Reference proteome</keyword>
<feature type="compositionally biased region" description="Basic and acidic residues" evidence="1">
    <location>
        <begin position="86"/>
        <end position="102"/>
    </location>
</feature>